<name>A0A1B1P7D8_9CAUD</name>
<sequence length="125" mass="14574">MASRSFERLLIHSCTLVKKGVIIGQDENGRNKYQDQEVHNVPCRMDTIRKKVENTNKSIDIVEKNILFLLPSEDIEDAVQVKDIRMKKHPHDIVLSGVFIIPEKNRVYGRKAIHHYEIDLEQVKK</sequence>
<proteinExistence type="predicted"/>
<accession>A0A1B1P7D8</accession>
<keyword evidence="2" id="KW-1185">Reference proteome</keyword>
<reference evidence="1 2" key="1">
    <citation type="submission" date="2016-05" db="EMBL/GenBank/DDBJ databases">
        <title>Undiscovered low abundance phages are ubiquitous in bacterial genomes.</title>
        <authorList>
            <person name="Dong Z."/>
            <person name="Liu H."/>
            <person name="Zheng J."/>
            <person name="Peng D."/>
        </authorList>
    </citation>
    <scope>NUCLEOTIDE SEQUENCE [LARGE SCALE GENOMIC DNA]</scope>
</reference>
<gene>
    <name evidence="1" type="ORF">BMBtpLA2_62</name>
</gene>
<dbReference type="EMBL" id="KX190833">
    <property type="protein sequence ID" value="ANT40022.1"/>
    <property type="molecule type" value="Genomic_DNA"/>
</dbReference>
<evidence type="ECO:0000313" key="2">
    <source>
        <dbReference type="Proteomes" id="UP000221937"/>
    </source>
</evidence>
<protein>
    <submittedName>
        <fullName evidence="1">Uncharacterized protein</fullName>
    </submittedName>
</protein>
<dbReference type="Proteomes" id="UP000221937">
    <property type="component" value="Segment"/>
</dbReference>
<organism evidence="1 2">
    <name type="scientific">Bacillus phage vB_BtS_BMBtp14</name>
    <dbReference type="NCBI Taxonomy" id="1868826"/>
    <lineage>
        <taxon>Viruses</taxon>
        <taxon>Duplodnaviria</taxon>
        <taxon>Heunggongvirae</taxon>
        <taxon>Uroviricota</taxon>
        <taxon>Caudoviricetes</taxon>
        <taxon>Skryabinvirinae</taxon>
        <taxon>Bembunaquatrovirus</taxon>
        <taxon>Bembunaquatrovirus BMBtp14</taxon>
    </lineage>
</organism>
<evidence type="ECO:0000313" key="1">
    <source>
        <dbReference type="EMBL" id="ANT40022.1"/>
    </source>
</evidence>